<evidence type="ECO:0000256" key="13">
    <source>
        <dbReference type="ARBA" id="ARBA00035100"/>
    </source>
</evidence>
<dbReference type="InterPro" id="IPR008207">
    <property type="entry name" value="Sig_transdc_His_kin_Hpt_dom"/>
</dbReference>
<reference evidence="20" key="1">
    <citation type="submission" date="2016-01" db="EMBL/GenBank/DDBJ databases">
        <authorList>
            <person name="Peeters C."/>
        </authorList>
    </citation>
    <scope>NUCLEOTIDE SEQUENCE</scope>
    <source>
        <strain evidence="20">LMG 29320</strain>
    </source>
</reference>
<dbReference type="CDD" id="cd16916">
    <property type="entry name" value="HATPase_CheA-like"/>
    <property type="match status" value="1"/>
</dbReference>
<evidence type="ECO:0000256" key="12">
    <source>
        <dbReference type="ARBA" id="ARBA00023012"/>
    </source>
</evidence>
<evidence type="ECO:0000256" key="15">
    <source>
        <dbReference type="SAM" id="Coils"/>
    </source>
</evidence>
<dbReference type="CDD" id="cd00088">
    <property type="entry name" value="HPT"/>
    <property type="match status" value="1"/>
</dbReference>
<keyword evidence="9" id="KW-0547">Nucleotide-binding</keyword>
<dbReference type="NCBIfam" id="NF007835">
    <property type="entry name" value="PRK10547.1"/>
    <property type="match status" value="1"/>
</dbReference>
<dbReference type="FunFam" id="2.30.30.40:FF:000048">
    <property type="entry name" value="Chemotaxis protein CheA, putative"/>
    <property type="match status" value="1"/>
</dbReference>
<proteinExistence type="predicted"/>
<dbReference type="Pfam" id="PF01627">
    <property type="entry name" value="Hpt"/>
    <property type="match status" value="1"/>
</dbReference>
<feature type="compositionally biased region" description="Low complexity" evidence="16">
    <location>
        <begin position="305"/>
        <end position="318"/>
    </location>
</feature>
<dbReference type="InterPro" id="IPR002545">
    <property type="entry name" value="CheW-lke_dom"/>
</dbReference>
<dbReference type="EMBL" id="FCNX02000001">
    <property type="protein sequence ID" value="SAK41918.1"/>
    <property type="molecule type" value="Genomic_DNA"/>
</dbReference>
<accession>A0A157Z8S8</accession>
<dbReference type="PANTHER" id="PTHR43395:SF10">
    <property type="entry name" value="CHEMOTAXIS PROTEIN CHEA"/>
    <property type="match status" value="1"/>
</dbReference>
<dbReference type="PRINTS" id="PR00344">
    <property type="entry name" value="BCTRLSENSOR"/>
</dbReference>
<evidence type="ECO:0000256" key="2">
    <source>
        <dbReference type="ARBA" id="ARBA00004496"/>
    </source>
</evidence>
<dbReference type="Gene3D" id="2.30.30.40">
    <property type="entry name" value="SH3 Domains"/>
    <property type="match status" value="1"/>
</dbReference>
<name>A0A157Z8S8_9BURK</name>
<dbReference type="InterPro" id="IPR035891">
    <property type="entry name" value="CheY-binding_CheA"/>
</dbReference>
<keyword evidence="12" id="KW-0902">Two-component regulatory system</keyword>
<evidence type="ECO:0000259" key="19">
    <source>
        <dbReference type="PROSITE" id="PS50894"/>
    </source>
</evidence>
<feature type="domain" description="Histidine kinase" evidence="17">
    <location>
        <begin position="401"/>
        <end position="609"/>
    </location>
</feature>
<keyword evidence="21" id="KW-1185">Reference proteome</keyword>
<feature type="region of interest" description="Disordered" evidence="16">
    <location>
        <begin position="285"/>
        <end position="362"/>
    </location>
</feature>
<dbReference type="OrthoDB" id="9803176at2"/>
<keyword evidence="15" id="KW-0175">Coiled coil</keyword>
<dbReference type="InterPro" id="IPR036890">
    <property type="entry name" value="HATPase_C_sf"/>
</dbReference>
<dbReference type="Gene3D" id="1.10.287.560">
    <property type="entry name" value="Histidine kinase CheA-like, homodimeric domain"/>
    <property type="match status" value="1"/>
</dbReference>
<dbReference type="PROSITE" id="PS50894">
    <property type="entry name" value="HPT"/>
    <property type="match status" value="1"/>
</dbReference>
<evidence type="ECO:0000256" key="6">
    <source>
        <dbReference type="ARBA" id="ARBA00022500"/>
    </source>
</evidence>
<dbReference type="InterPro" id="IPR004358">
    <property type="entry name" value="Sig_transdc_His_kin-like_C"/>
</dbReference>
<dbReference type="InterPro" id="IPR005467">
    <property type="entry name" value="His_kinase_dom"/>
</dbReference>
<keyword evidence="5" id="KW-0963">Cytoplasm</keyword>
<comment type="subcellular location">
    <subcellularLocation>
        <location evidence="2">Cytoplasm</location>
    </subcellularLocation>
</comment>
<evidence type="ECO:0000256" key="9">
    <source>
        <dbReference type="ARBA" id="ARBA00022741"/>
    </source>
</evidence>
<dbReference type="Pfam" id="PF01584">
    <property type="entry name" value="CheW"/>
    <property type="match status" value="1"/>
</dbReference>
<protein>
    <recommendedName>
        <fullName evidence="4">Chemotaxis protein CheA</fullName>
        <ecNumber evidence="3">2.7.13.3</ecNumber>
    </recommendedName>
</protein>
<evidence type="ECO:0000259" key="18">
    <source>
        <dbReference type="PROSITE" id="PS50851"/>
    </source>
</evidence>
<dbReference type="FunFam" id="3.30.565.10:FF:000016">
    <property type="entry name" value="Chemotaxis protein CheA, putative"/>
    <property type="match status" value="1"/>
</dbReference>
<dbReference type="Proteomes" id="UP000054903">
    <property type="component" value="Unassembled WGS sequence"/>
</dbReference>
<evidence type="ECO:0000256" key="5">
    <source>
        <dbReference type="ARBA" id="ARBA00022490"/>
    </source>
</evidence>
<evidence type="ECO:0000256" key="11">
    <source>
        <dbReference type="ARBA" id="ARBA00022840"/>
    </source>
</evidence>
<dbReference type="EC" id="2.7.13.3" evidence="3"/>
<evidence type="ECO:0000256" key="16">
    <source>
        <dbReference type="SAM" id="MobiDB-lite"/>
    </source>
</evidence>
<dbReference type="Gene3D" id="1.20.120.160">
    <property type="entry name" value="HPT domain"/>
    <property type="match status" value="1"/>
</dbReference>
<dbReference type="GO" id="GO:0000155">
    <property type="term" value="F:phosphorelay sensor kinase activity"/>
    <property type="evidence" value="ECO:0007669"/>
    <property type="project" value="InterPro"/>
</dbReference>
<dbReference type="SMART" id="SM00260">
    <property type="entry name" value="CheW"/>
    <property type="match status" value="1"/>
</dbReference>
<dbReference type="SMART" id="SM00073">
    <property type="entry name" value="HPT"/>
    <property type="match status" value="1"/>
</dbReference>
<evidence type="ECO:0000256" key="14">
    <source>
        <dbReference type="PROSITE-ProRule" id="PRU00110"/>
    </source>
</evidence>
<dbReference type="SUPFAM" id="SSF47384">
    <property type="entry name" value="Homodimeric domain of signal transducing histidine kinase"/>
    <property type="match status" value="1"/>
</dbReference>
<keyword evidence="11" id="KW-0067">ATP-binding</keyword>
<keyword evidence="8" id="KW-0808">Transferase</keyword>
<dbReference type="AlphaFoldDB" id="A0A157Z8S8"/>
<dbReference type="InterPro" id="IPR003594">
    <property type="entry name" value="HATPase_dom"/>
</dbReference>
<evidence type="ECO:0000256" key="7">
    <source>
        <dbReference type="ARBA" id="ARBA00022553"/>
    </source>
</evidence>
<comment type="function">
    <text evidence="13">Involved in the transmission of sensory signals from the chemoreceptors to the flagellar motors. CheA is autophosphorylated; it can transfer its phosphate group to either CheB or CheY.</text>
</comment>
<keyword evidence="6" id="KW-0145">Chemotaxis</keyword>
<dbReference type="InterPro" id="IPR037006">
    <property type="entry name" value="CheA-like_homodim_sf"/>
</dbReference>
<dbReference type="PANTHER" id="PTHR43395">
    <property type="entry name" value="SENSOR HISTIDINE KINASE CHEA"/>
    <property type="match status" value="1"/>
</dbReference>
<dbReference type="GO" id="GO:0006935">
    <property type="term" value="P:chemotaxis"/>
    <property type="evidence" value="ECO:0007669"/>
    <property type="project" value="UniProtKB-KW"/>
</dbReference>
<dbReference type="GO" id="GO:0005737">
    <property type="term" value="C:cytoplasm"/>
    <property type="evidence" value="ECO:0007669"/>
    <property type="project" value="UniProtKB-SubCell"/>
</dbReference>
<dbReference type="SUPFAM" id="SSF55874">
    <property type="entry name" value="ATPase domain of HSP90 chaperone/DNA topoisomerase II/histidine kinase"/>
    <property type="match status" value="1"/>
</dbReference>
<evidence type="ECO:0000313" key="21">
    <source>
        <dbReference type="Proteomes" id="UP000054903"/>
    </source>
</evidence>
<dbReference type="STRING" id="1777138.AWB77_00397"/>
<dbReference type="CDD" id="cd00731">
    <property type="entry name" value="CheA_reg"/>
    <property type="match status" value="1"/>
</dbReference>
<feature type="domain" description="HPt" evidence="19">
    <location>
        <begin position="1"/>
        <end position="105"/>
    </location>
</feature>
<keyword evidence="10" id="KW-0418">Kinase</keyword>
<dbReference type="InterPro" id="IPR036641">
    <property type="entry name" value="HPT_dom_sf"/>
</dbReference>
<gene>
    <name evidence="20" type="ORF">AWB77_00397</name>
</gene>
<evidence type="ECO:0000259" key="17">
    <source>
        <dbReference type="PROSITE" id="PS50109"/>
    </source>
</evidence>
<dbReference type="InterPro" id="IPR051315">
    <property type="entry name" value="Bact_Chemotaxis_CheA"/>
</dbReference>
<feature type="modified residue" description="Phosphohistidine" evidence="14">
    <location>
        <position position="48"/>
    </location>
</feature>
<organism evidence="20 21">
    <name type="scientific">Caballeronia fortuita</name>
    <dbReference type="NCBI Taxonomy" id="1777138"/>
    <lineage>
        <taxon>Bacteria</taxon>
        <taxon>Pseudomonadati</taxon>
        <taxon>Pseudomonadota</taxon>
        <taxon>Betaproteobacteria</taxon>
        <taxon>Burkholderiales</taxon>
        <taxon>Burkholderiaceae</taxon>
        <taxon>Caballeronia</taxon>
    </lineage>
</organism>
<dbReference type="SUPFAM" id="SSF47226">
    <property type="entry name" value="Histidine-containing phosphotransfer domain, HPT domain"/>
    <property type="match status" value="1"/>
</dbReference>
<dbReference type="GO" id="GO:0005524">
    <property type="term" value="F:ATP binding"/>
    <property type="evidence" value="ECO:0007669"/>
    <property type="project" value="UniProtKB-KW"/>
</dbReference>
<feature type="coiled-coil region" evidence="15">
    <location>
        <begin position="400"/>
        <end position="427"/>
    </location>
</feature>
<dbReference type="Pfam" id="PF09078">
    <property type="entry name" value="CheY-binding"/>
    <property type="match status" value="1"/>
</dbReference>
<evidence type="ECO:0000256" key="10">
    <source>
        <dbReference type="ARBA" id="ARBA00022777"/>
    </source>
</evidence>
<dbReference type="SUPFAM" id="SSF50341">
    <property type="entry name" value="CheW-like"/>
    <property type="match status" value="1"/>
</dbReference>
<feature type="domain" description="CheW-like" evidence="18">
    <location>
        <begin position="611"/>
        <end position="746"/>
    </location>
</feature>
<keyword evidence="7 14" id="KW-0597">Phosphoprotein</keyword>
<evidence type="ECO:0000256" key="3">
    <source>
        <dbReference type="ARBA" id="ARBA00012438"/>
    </source>
</evidence>
<evidence type="ECO:0000256" key="4">
    <source>
        <dbReference type="ARBA" id="ARBA00021495"/>
    </source>
</evidence>
<evidence type="ECO:0000256" key="8">
    <source>
        <dbReference type="ARBA" id="ARBA00022679"/>
    </source>
</evidence>
<sequence>MTLDITQFYQTFFDEADELLAQMEQLLLVLDIANPDPEDLAAIFRAAHSIKGGAATFGFTALTETTHILESLLDRARNNELVLRRDMIDTFLATKDVLSDQLAAYRASAEPDAAAAAAICAKLERLKNETADAAAPSAKHEATPAPVSVPAPAAPAYDGPNAAPAHVLEQAIDAIEDDGNWDGAFELADGANAGTTNAGTAAGAPAAEAGPHLKITLRGVGEKDLATLIEELGNLGSIVGENKTDAEYVVWLDSDVPADDIVAVCCFVIDEKQIAIGRGDAAAQSAEATQQAEEAARTLREEPKQSQAPDAPASAAGKEAPKEEAATAAGSKDPSVVQPSKAAASDADKKARPQAAASAEGSSIRVGVEKVDQLINLVGELVITQAMLAETTSTFDPALHDRLFNGMAQLERNARDLQEAVMSIRMMPMDYVFSRFPRLVRDIAGKLGKEVELVTFGQATELDKSLIERIIDPLTHLVRNSLDHGIETVEARRAAGKSTTGQLVLSAAHHGGNIVIEVSDDGAGLRRDKILAKAQKQGMQVSESMSDEEVWQLIFMPGFSTAEQVTDISGRGVGMDVVKRNIQSMGGHVEIMSRQGAGTTTKIVLPLTLAILDGMSVKVGNEIFILPLNFVMESLQPVAEDIYTVANGERVVRVRGEYLPLVALHRVFDVDGARTEPTQGIVTIMQTEGRRFAMLIDELVGQQQVVVKNLETNYRKVHGISAATILGDGSVALIVDVAALNRESRAQHGAHSH</sequence>
<dbReference type="PROSITE" id="PS50851">
    <property type="entry name" value="CHEW"/>
    <property type="match status" value="1"/>
</dbReference>
<evidence type="ECO:0000256" key="1">
    <source>
        <dbReference type="ARBA" id="ARBA00000085"/>
    </source>
</evidence>
<dbReference type="Gene3D" id="3.30.70.400">
    <property type="entry name" value="CheY-binding domain of CheA"/>
    <property type="match status" value="1"/>
</dbReference>
<dbReference type="SMART" id="SM01231">
    <property type="entry name" value="H-kinase_dim"/>
    <property type="match status" value="1"/>
</dbReference>
<dbReference type="InterPro" id="IPR036097">
    <property type="entry name" value="HisK_dim/P_sf"/>
</dbReference>
<dbReference type="PROSITE" id="PS50109">
    <property type="entry name" value="HIS_KIN"/>
    <property type="match status" value="1"/>
</dbReference>
<dbReference type="SMART" id="SM00387">
    <property type="entry name" value="HATPase_c"/>
    <property type="match status" value="1"/>
</dbReference>
<dbReference type="Pfam" id="PF02895">
    <property type="entry name" value="H-kinase_dim"/>
    <property type="match status" value="1"/>
</dbReference>
<dbReference type="InterPro" id="IPR015162">
    <property type="entry name" value="CheY-binding"/>
</dbReference>
<dbReference type="InterPro" id="IPR036061">
    <property type="entry name" value="CheW-like_dom_sf"/>
</dbReference>
<comment type="catalytic activity">
    <reaction evidence="1">
        <text>ATP + protein L-histidine = ADP + protein N-phospho-L-histidine.</text>
        <dbReference type="EC" id="2.7.13.3"/>
    </reaction>
</comment>
<dbReference type="SUPFAM" id="SSF55052">
    <property type="entry name" value="CheY-binding domain of CheA"/>
    <property type="match status" value="1"/>
</dbReference>
<dbReference type="InterPro" id="IPR004105">
    <property type="entry name" value="CheA-like_dim"/>
</dbReference>
<dbReference type="Pfam" id="PF02518">
    <property type="entry name" value="HATPase_c"/>
    <property type="match status" value="1"/>
</dbReference>
<dbReference type="Gene3D" id="3.30.565.10">
    <property type="entry name" value="Histidine kinase-like ATPase, C-terminal domain"/>
    <property type="match status" value="1"/>
</dbReference>
<comment type="caution">
    <text evidence="20">The sequence shown here is derived from an EMBL/GenBank/DDBJ whole genome shotgun (WGS) entry which is preliminary data.</text>
</comment>
<feature type="compositionally biased region" description="Basic and acidic residues" evidence="16">
    <location>
        <begin position="294"/>
        <end position="304"/>
    </location>
</feature>
<evidence type="ECO:0000313" key="20">
    <source>
        <dbReference type="EMBL" id="SAK41918.1"/>
    </source>
</evidence>
<dbReference type="RefSeq" id="WP_061132700.1">
    <property type="nucleotide sequence ID" value="NZ_FCNX02000001.1"/>
</dbReference>